<feature type="compositionally biased region" description="Basic and acidic residues" evidence="2">
    <location>
        <begin position="1126"/>
        <end position="1137"/>
    </location>
</feature>
<sequence>MRAAQIVEYEKPYRLCECPAPQCGDNDLLVQVHAAGFCHSDLQVLQGQFPTILPMIPSHEPAGKIVQIGANVKGAWTVGDRVGVLNYKNACGQCAGCRQRKRRSNRPDPRFCEKRIVAGFKHDGAFAEYMLADPNTTVHLPDGISFEQGAPLTCAGATAWGALRKLSPEVRVGETVAIVGIGGVGHLALQFAKALGYKTVAMDNRETGRQLALDLPDHLKPDLVIDSTASDAEEEIVDFTSGEKLAGIVVCTDSVKANAWSLQQLGNGGVMVPLGLPKDKWQFDSEAMVFHELIIKGSYVANAEEVESMLKLVEKHGISSHLTVLNFEEITSVVESEDLVPDGHAESVLTNIGVANGFPPNESRDYQQLLAAVHDVAEHILDLPDYVAREDTDTFPREHIHRPSKDEQDFGNAWAHRFYIRGKSDGTLLRGKTVCLKDNIAVAGIPQFFGTDAIPAWTSESDATVVKRALHAGADIVGTTICENFCNSTSSFTSAQGTVHNPYAEGYSAGGSTSGGSAVVGGGLVDIAIGADQGGSIRVPASFCGWLKPTHGLVPYTGICSGDAINDHAGPIARTVRDVALCLDAIGGRDDYDDRTLGAPTHGSTQYASRLQNSITGFKIGVLKEGIEQKLVDQEVRKVVRMAAASFERLGATVEEVSLPLHLEGPAIWTIQQRIAGTLGMLGYAHGRRGLFSTAYEAARQPWTDETFQKLFPSTKNTIINGLSLMQNYPGLYVKTMNLAQQLRDSYEKLFQEYDLIVMPTTPFVAPPNVSWKRGDSPMDALKPSMGITINTAIFDVTGHPAMSLPVGFASSNVDGSVKLPVEHKKSTASATSSGVPILFMGAIRIAGFNASTIAGEVVVMGVSMTPGQTQFTRYCKVLTGARPGHYPKLARDVDNGAFLLGMRIKRLLLQHVSQLSAATEPRALVVDGIQAVKMVGTHVYCFDNVAAEDSCTIDAVVEPLEFGKRFVVECVYEFFISHIAWSDEDLGRWINAEHWRITHHAGNPEAAESTCSTETATTISAPQRRESLHAHNIASNGLSVPGTGAANPHLIPQIHPNHLDLHAPAPAFQDAQAQLIAQELPQPPPYQDEGLEDFRDFVNFIDGVGLSAQWTPEYDFDWMRIGEHQQESRRHSREPQALHSPGPEDIGTPFSTWLPSAPADDQVNLRSHAEDDHGDRRTRNGTYNVTDDHRNFLVSLLGSFASPICHFEIPSRHTLTRYITAFFGGFHSHFPFIHAPTYKPSCSPLELTLAMCAAGAQYCFERRSSERLFYIAKAIVFERLRQEESHFGPQTLAFIASTSVLSPEAPPPTRRSGPWSPLDLAKTLLILVGFATWERRDLLQQAFALRSLLVQTLRDIGLEEHEACANSAAQWIALQRDGREQQMSFQQALSILLQGSTNEEQVRPIPSPIGNYILLHALLQRIQVVRELSFSATSPATMSLAETQVIGRALRAWTSLWQQTPESMLDPNNESGPIPFTSSALLVVAYVRLSLNIGPHRHLESRDADVIASGLTHLPDVERNENLLSALLYSTHALSIPVRLGIDRVARSQAFFWSVQHAISSFECAIFLGKWLCSIPKPFHEDVLSQSERRILHWVRCIIKEAYAVIDFEEAEDRDGYLLVPSEPFQLGLAVLKIWSRFFRGNTQWQFVVNLGFFPLSRSYFLYQIRAVLVRFIFFWSWKIPYNKASAVGGHPGTYIST</sequence>
<accession>A0A364MWC2</accession>
<dbReference type="PANTHER" id="PTHR11895:SF170">
    <property type="entry name" value="AMIDASE"/>
    <property type="match status" value="1"/>
</dbReference>
<dbReference type="InterPro" id="IPR007219">
    <property type="entry name" value="XnlR_reg_dom"/>
</dbReference>
<dbReference type="SUPFAM" id="SSF51735">
    <property type="entry name" value="NAD(P)-binding Rossmann-fold domains"/>
    <property type="match status" value="1"/>
</dbReference>
<dbReference type="Proteomes" id="UP000249619">
    <property type="component" value="Unassembled WGS sequence"/>
</dbReference>
<dbReference type="GO" id="GO:0003677">
    <property type="term" value="F:DNA binding"/>
    <property type="evidence" value="ECO:0007669"/>
    <property type="project" value="InterPro"/>
</dbReference>
<organism evidence="4 5">
    <name type="scientific">Stemphylium lycopersici</name>
    <name type="common">Tomato gray leaf spot disease fungus</name>
    <name type="synonym">Thyrospora lycopersici</name>
    <dbReference type="NCBI Taxonomy" id="183478"/>
    <lineage>
        <taxon>Eukaryota</taxon>
        <taxon>Fungi</taxon>
        <taxon>Dikarya</taxon>
        <taxon>Ascomycota</taxon>
        <taxon>Pezizomycotina</taxon>
        <taxon>Dothideomycetes</taxon>
        <taxon>Pleosporomycetidae</taxon>
        <taxon>Pleosporales</taxon>
        <taxon>Pleosporineae</taxon>
        <taxon>Pleosporaceae</taxon>
        <taxon>Stemphylium</taxon>
    </lineage>
</organism>
<dbReference type="OrthoDB" id="654211at2759"/>
<dbReference type="InterPro" id="IPR023631">
    <property type="entry name" value="Amidase_dom"/>
</dbReference>
<dbReference type="InterPro" id="IPR036291">
    <property type="entry name" value="NAD(P)-bd_dom_sf"/>
</dbReference>
<dbReference type="SUPFAM" id="SSF75304">
    <property type="entry name" value="Amidase signature (AS) enzymes"/>
    <property type="match status" value="1"/>
</dbReference>
<dbReference type="CDD" id="cd08297">
    <property type="entry name" value="CAD3"/>
    <property type="match status" value="1"/>
</dbReference>
<dbReference type="GO" id="GO:0016874">
    <property type="term" value="F:ligase activity"/>
    <property type="evidence" value="ECO:0007669"/>
    <property type="project" value="UniProtKB-KW"/>
</dbReference>
<proteinExistence type="predicted"/>
<dbReference type="Pfam" id="PF04082">
    <property type="entry name" value="Fungal_trans"/>
    <property type="match status" value="1"/>
</dbReference>
<dbReference type="Pfam" id="PF01425">
    <property type="entry name" value="Amidase"/>
    <property type="match status" value="1"/>
</dbReference>
<reference evidence="5" key="1">
    <citation type="submission" date="2018-05" db="EMBL/GenBank/DDBJ databases">
        <title>Draft genome sequence of Stemphylium lycopersici strain CIDEFI 213.</title>
        <authorList>
            <person name="Medina R."/>
            <person name="Franco M.E.E."/>
            <person name="Lucentini C.G."/>
            <person name="Saparrat M.C.N."/>
            <person name="Balatti P.A."/>
        </authorList>
    </citation>
    <scope>NUCLEOTIDE SEQUENCE [LARGE SCALE GENOMIC DNA]</scope>
    <source>
        <strain evidence="5">CIDEFI 213</strain>
    </source>
</reference>
<dbReference type="Gene3D" id="3.40.50.720">
    <property type="entry name" value="NAD(P)-binding Rossmann-like Domain"/>
    <property type="match status" value="1"/>
</dbReference>
<evidence type="ECO:0000256" key="2">
    <source>
        <dbReference type="SAM" id="MobiDB-lite"/>
    </source>
</evidence>
<name>A0A364MWC2_STELY</name>
<dbReference type="STRING" id="183478.A0A364MWC2"/>
<keyword evidence="4" id="KW-0436">Ligase</keyword>
<dbReference type="Gene3D" id="3.90.180.10">
    <property type="entry name" value="Medium-chain alcohol dehydrogenases, catalytic domain"/>
    <property type="match status" value="1"/>
</dbReference>
<feature type="region of interest" description="Disordered" evidence="2">
    <location>
        <begin position="1126"/>
        <end position="1154"/>
    </location>
</feature>
<evidence type="ECO:0000313" key="4">
    <source>
        <dbReference type="EMBL" id="RAR05563.1"/>
    </source>
</evidence>
<feature type="domain" description="Enoyl reductase (ER)" evidence="3">
    <location>
        <begin position="14"/>
        <end position="350"/>
    </location>
</feature>
<gene>
    <name evidence="4" type="ORF">DDE83_007307</name>
</gene>
<dbReference type="Pfam" id="PF08240">
    <property type="entry name" value="ADH_N"/>
    <property type="match status" value="1"/>
</dbReference>
<dbReference type="GO" id="GO:0004040">
    <property type="term" value="F:amidase activity"/>
    <property type="evidence" value="ECO:0007669"/>
    <property type="project" value="UniProtKB-EC"/>
</dbReference>
<evidence type="ECO:0000256" key="1">
    <source>
        <dbReference type="ARBA" id="ARBA00023242"/>
    </source>
</evidence>
<dbReference type="SUPFAM" id="SSF50129">
    <property type="entry name" value="GroES-like"/>
    <property type="match status" value="1"/>
</dbReference>
<dbReference type="CDD" id="cd12148">
    <property type="entry name" value="fungal_TF_MHR"/>
    <property type="match status" value="1"/>
</dbReference>
<dbReference type="Pfam" id="PF00107">
    <property type="entry name" value="ADH_zinc_N"/>
    <property type="match status" value="1"/>
</dbReference>
<dbReference type="InterPro" id="IPR000120">
    <property type="entry name" value="Amidase"/>
</dbReference>
<dbReference type="SMART" id="SM00829">
    <property type="entry name" value="PKS_ER"/>
    <property type="match status" value="1"/>
</dbReference>
<dbReference type="EC" id="3.5.1.4" evidence="4"/>
<dbReference type="GO" id="GO:0008270">
    <property type="term" value="F:zinc ion binding"/>
    <property type="evidence" value="ECO:0007669"/>
    <property type="project" value="InterPro"/>
</dbReference>
<protein>
    <submittedName>
        <fullName evidence="4">Carbon-nitrogen ligase activity, with glutamine as amido-N-donor</fullName>
        <ecNumber evidence="4">3.5.1.4</ecNumber>
    </submittedName>
</protein>
<dbReference type="InterPro" id="IPR013154">
    <property type="entry name" value="ADH-like_N"/>
</dbReference>
<dbReference type="PANTHER" id="PTHR11895">
    <property type="entry name" value="TRANSAMIDASE"/>
    <property type="match status" value="1"/>
</dbReference>
<evidence type="ECO:0000259" key="3">
    <source>
        <dbReference type="SMART" id="SM00829"/>
    </source>
</evidence>
<comment type="caution">
    <text evidence="4">The sequence shown here is derived from an EMBL/GenBank/DDBJ whole genome shotgun (WGS) entry which is preliminary data.</text>
</comment>
<dbReference type="GO" id="GO:0016491">
    <property type="term" value="F:oxidoreductase activity"/>
    <property type="evidence" value="ECO:0007669"/>
    <property type="project" value="InterPro"/>
</dbReference>
<keyword evidence="1" id="KW-0539">Nucleus</keyword>
<keyword evidence="5" id="KW-1185">Reference proteome</keyword>
<dbReference type="EMBL" id="QGDH01000130">
    <property type="protein sequence ID" value="RAR05563.1"/>
    <property type="molecule type" value="Genomic_DNA"/>
</dbReference>
<dbReference type="GO" id="GO:0006351">
    <property type="term" value="P:DNA-templated transcription"/>
    <property type="evidence" value="ECO:0007669"/>
    <property type="project" value="InterPro"/>
</dbReference>
<dbReference type="Gene3D" id="3.90.1300.10">
    <property type="entry name" value="Amidase signature (AS) domain"/>
    <property type="match status" value="1"/>
</dbReference>
<dbReference type="InterPro" id="IPR020843">
    <property type="entry name" value="ER"/>
</dbReference>
<evidence type="ECO:0000313" key="5">
    <source>
        <dbReference type="Proteomes" id="UP000249619"/>
    </source>
</evidence>
<dbReference type="InterPro" id="IPR036928">
    <property type="entry name" value="AS_sf"/>
</dbReference>
<dbReference type="InterPro" id="IPR013149">
    <property type="entry name" value="ADH-like_C"/>
</dbReference>
<keyword evidence="4" id="KW-0378">Hydrolase</keyword>
<dbReference type="InterPro" id="IPR011032">
    <property type="entry name" value="GroES-like_sf"/>
</dbReference>